<evidence type="ECO:0000256" key="4">
    <source>
        <dbReference type="ARBA" id="ARBA00044511"/>
    </source>
</evidence>
<gene>
    <name evidence="7" type="ORF">BGZ95_004864</name>
</gene>
<name>A0AAD4H9Z7_9FUNG</name>
<dbReference type="InterPro" id="IPR011990">
    <property type="entry name" value="TPR-like_helical_dom_sf"/>
</dbReference>
<sequence>MSTIPSRSISQQHSTKALEDIPDLRIPEEFLPLDSIQRAPLQPPSPLVVKDWMLSQLSLARDLFQKQNYMQALVVVEKAKEHDYIRGLSTFPYNAASTLVARWHYQDLCLVEYCCRLLCAHEAQIGNIDIVDTLQHLNTSILEPAGKFRMSSKISFKTTFQLHQDPLLDYTFAIIAKNWSELHGASSAKFAHMTSPDQATLASAVYPFLQAISSRRLFPSTTTILQDLTAEQSPAACSRRVALDIYVALGDQKGAMQWIWLWERLDRQDWLCQWDQLDFKQWLTSRFQQSNRLDWTMDLFRLSNKASGTPTLWVQDFLDTLLSRLPSTRASAGDMLSLILHQASMDLDAFPSKKRYYQMDSWTRLDQTESWLTGIQAASAVNPQDNRTVEQELWREMAMVGVLAKDFCMEDVVRSVHPDMLATIREHLEDASQRSPTLGGYRDALTTHLEETTSMTSGSIQGSSTLSQKSIEASTVLQLVIKEVMSTTPAQDALSSYRHLLHDVAYHFALRSKHLGVVSQVVEIEIRSLKGDDLWVQTTLAAARLPHAAVQQGQSPSPLRGFELSSSTDVCDFADHYLGSDLAKMCADSTMADAGSVSNRWAGQLSNWFLAVAESSPHTGPLARSLQCQSQLLPGSHAYTKAMWVLLKDQEYDIAAALHCHAYLQDGVKDGSERTVRLPSNEEVGKLVHALVTSADCKHLERAHWIVEQHLNRAQPGSVDSASQVPSCIDVGTMTELAGAWSRRAEFDRVHRVVEIMRERDIPPNMIFYNTLLKSLVDLSPFSKPGTRTMGSGNQSGMRELGREIMVRQLLKSKQHSRDRQSGETARTDLDKGWSVLLDAVFGDSAGKIPVSGRGMDSPLMLRNLITQSSSSSRRWEGSLFRPDGHTFSILLGAFAKRGEIESISELFVEMKQLGLEPDVVICNILANAFAKRGDLKSVDRVLQEARNRNMEPGLYLTNAVLDSLVETSASASKIRETLGGMITVATETDPLASGLDSEISMRRIDRNHLQHNHVASRGRLARQPGSPSSPSGKGTPLESGLDSVTLTTLIKYHIRQNDLRSAQHVLQAMVDAGMVPDSRAYVLLLSGSIRKRDITAGLETLRAMRTQSGLYPDAKAWKGLLRCAMELEKPSQADQQQHLHPSAFNGGFQALEGRIPIKDPPQCRSRETHVALVLQELATVIDELGRVRYSPIHSTNAAGADETRKRYLLGILTSSWLSLPSSGVEEQSPRMLNTEVKGKNSLLRRLLDHFLQPAFSETVGSAGALSLSSSSSSLLQWTETKEDVLERCQQAIWLVRLVESSGIELGPKWKWDVVVRRIQKLTGQDSAVIVKELSRYADVDGAVELEDGRSGSGAKARTGTRSSKSQPRKGKEA</sequence>
<evidence type="ECO:0000256" key="2">
    <source>
        <dbReference type="ARBA" id="ARBA00022737"/>
    </source>
</evidence>
<accession>A0AAD4H9Z7</accession>
<proteinExistence type="inferred from homology"/>
<keyword evidence="2" id="KW-0677">Repeat</keyword>
<feature type="region of interest" description="Disordered" evidence="6">
    <location>
        <begin position="1013"/>
        <end position="1041"/>
    </location>
</feature>
<evidence type="ECO:0000313" key="7">
    <source>
        <dbReference type="EMBL" id="KAG0278026.1"/>
    </source>
</evidence>
<dbReference type="EMBL" id="JAAAIL010000226">
    <property type="protein sequence ID" value="KAG0278026.1"/>
    <property type="molecule type" value="Genomic_DNA"/>
</dbReference>
<evidence type="ECO:0000313" key="8">
    <source>
        <dbReference type="Proteomes" id="UP001194580"/>
    </source>
</evidence>
<feature type="region of interest" description="Disordered" evidence="6">
    <location>
        <begin position="1346"/>
        <end position="1374"/>
    </location>
</feature>
<dbReference type="Proteomes" id="UP001194580">
    <property type="component" value="Unassembled WGS sequence"/>
</dbReference>
<dbReference type="InterPro" id="IPR002885">
    <property type="entry name" value="PPR_rpt"/>
</dbReference>
<organism evidence="7 8">
    <name type="scientific">Linnemannia exigua</name>
    <dbReference type="NCBI Taxonomy" id="604196"/>
    <lineage>
        <taxon>Eukaryota</taxon>
        <taxon>Fungi</taxon>
        <taxon>Fungi incertae sedis</taxon>
        <taxon>Mucoromycota</taxon>
        <taxon>Mortierellomycotina</taxon>
        <taxon>Mortierellomycetes</taxon>
        <taxon>Mortierellales</taxon>
        <taxon>Mortierellaceae</taxon>
        <taxon>Linnemannia</taxon>
    </lineage>
</organism>
<keyword evidence="8" id="KW-1185">Reference proteome</keyword>
<dbReference type="Gene3D" id="1.25.40.10">
    <property type="entry name" value="Tetratricopeptide repeat domain"/>
    <property type="match status" value="3"/>
</dbReference>
<dbReference type="PANTHER" id="PTHR47447:SF17">
    <property type="entry name" value="OS12G0638900 PROTEIN"/>
    <property type="match status" value="1"/>
</dbReference>
<feature type="repeat" description="PPR" evidence="5">
    <location>
        <begin position="884"/>
        <end position="918"/>
    </location>
</feature>
<dbReference type="PANTHER" id="PTHR47447">
    <property type="entry name" value="OS03G0856100 PROTEIN"/>
    <property type="match status" value="1"/>
</dbReference>
<dbReference type="PROSITE" id="PS51375">
    <property type="entry name" value="PPR"/>
    <property type="match status" value="3"/>
</dbReference>
<comment type="function">
    <text evidence="3">Regulates mitochondrial small subunit maturation by controlling 15S rRNA 5'-end processing. Localizes to the 5' precursor of the 15S rRNA in a position that is subsequently occupied by mS47 in the mature yeast mtSSU. Uses structure and sequence-specific RNA recognition, binding to a single-stranded region of the precursor and specifically recognizing bases -6 to -1. The exchange of Ccm1 for mS47 is coupled to the irreversible removal of precursor rRNA that is accompanied by conformational changes of the mitoribosomal proteins uS5m and mS26. These conformational changes signal completion of 5'-end rRNA processing through protection of the mature 5'-end of the 15S rRNA and stabilization of mS47. The removal of the 5' precursor together with the dissociation of Ccm1 may be catalyzed by the 5'-3' exoribonuclease Pet127. Involved in the specific removal of group I introns in mitochondrial encoded transcripts.</text>
</comment>
<evidence type="ECO:0000256" key="1">
    <source>
        <dbReference type="ARBA" id="ARBA00006192"/>
    </source>
</evidence>
<comment type="similarity">
    <text evidence="1">Belongs to the CCM1 family.</text>
</comment>
<dbReference type="Pfam" id="PF13812">
    <property type="entry name" value="PPR_3"/>
    <property type="match status" value="1"/>
</dbReference>
<evidence type="ECO:0008006" key="9">
    <source>
        <dbReference type="Google" id="ProtNLM"/>
    </source>
</evidence>
<feature type="compositionally biased region" description="Low complexity" evidence="6">
    <location>
        <begin position="1025"/>
        <end position="1037"/>
    </location>
</feature>
<dbReference type="NCBIfam" id="TIGR00756">
    <property type="entry name" value="PPR"/>
    <property type="match status" value="1"/>
</dbReference>
<comment type="caution">
    <text evidence="7">The sequence shown here is derived from an EMBL/GenBank/DDBJ whole genome shotgun (WGS) entry which is preliminary data.</text>
</comment>
<protein>
    <recommendedName>
        <fullName evidence="9">Pentatricopeptide repeat-containing protein</fullName>
    </recommendedName>
</protein>
<feature type="repeat" description="PPR" evidence="5">
    <location>
        <begin position="1043"/>
        <end position="1077"/>
    </location>
</feature>
<comment type="subunit">
    <text evidence="4">Binds to mitochondrial small subunit 15S rRNA.</text>
</comment>
<evidence type="ECO:0000256" key="6">
    <source>
        <dbReference type="SAM" id="MobiDB-lite"/>
    </source>
</evidence>
<evidence type="ECO:0000256" key="5">
    <source>
        <dbReference type="PROSITE-ProRule" id="PRU00708"/>
    </source>
</evidence>
<feature type="repeat" description="PPR" evidence="5">
    <location>
        <begin position="919"/>
        <end position="953"/>
    </location>
</feature>
<reference evidence="7" key="1">
    <citation type="journal article" date="2020" name="Fungal Divers.">
        <title>Resolving the Mortierellaceae phylogeny through synthesis of multi-gene phylogenetics and phylogenomics.</title>
        <authorList>
            <person name="Vandepol N."/>
            <person name="Liber J."/>
            <person name="Desiro A."/>
            <person name="Na H."/>
            <person name="Kennedy M."/>
            <person name="Barry K."/>
            <person name="Grigoriev I.V."/>
            <person name="Miller A.N."/>
            <person name="O'Donnell K."/>
            <person name="Stajich J.E."/>
            <person name="Bonito G."/>
        </authorList>
    </citation>
    <scope>NUCLEOTIDE SEQUENCE</scope>
    <source>
        <strain evidence="7">NRRL 28262</strain>
    </source>
</reference>
<evidence type="ECO:0000256" key="3">
    <source>
        <dbReference type="ARBA" id="ARBA00044493"/>
    </source>
</evidence>
<dbReference type="Pfam" id="PF13041">
    <property type="entry name" value="PPR_2"/>
    <property type="match status" value="1"/>
</dbReference>